<evidence type="ECO:0000313" key="2">
    <source>
        <dbReference type="Proteomes" id="UP000289152"/>
    </source>
</evidence>
<accession>A0A4Q1BNG9</accession>
<organism evidence="1 2">
    <name type="scientific">Tremella mesenterica</name>
    <name type="common">Jelly fungus</name>
    <dbReference type="NCBI Taxonomy" id="5217"/>
    <lineage>
        <taxon>Eukaryota</taxon>
        <taxon>Fungi</taxon>
        <taxon>Dikarya</taxon>
        <taxon>Basidiomycota</taxon>
        <taxon>Agaricomycotina</taxon>
        <taxon>Tremellomycetes</taxon>
        <taxon>Tremellales</taxon>
        <taxon>Tremellaceae</taxon>
        <taxon>Tremella</taxon>
    </lineage>
</organism>
<dbReference type="VEuPathDB" id="FungiDB:TREMEDRAFT_58709"/>
<protein>
    <submittedName>
        <fullName evidence="1">Uncharacterized protein</fullName>
    </submittedName>
</protein>
<dbReference type="AlphaFoldDB" id="A0A4Q1BNG9"/>
<dbReference type="Proteomes" id="UP000289152">
    <property type="component" value="Unassembled WGS sequence"/>
</dbReference>
<evidence type="ECO:0000313" key="1">
    <source>
        <dbReference type="EMBL" id="RXK39262.1"/>
    </source>
</evidence>
<sequence>MTPTEDGHESTAIFKFEMDYTLETNTNCEGNESVQLKIEEHTKSSDMSMESSTSITKSEKLVNGIEDLTLGHEQTGVLSKVDKDDVVDKIGILCFDPPELLGHTTVTFDQTMGMVSISNNQ</sequence>
<name>A0A4Q1BNG9_TREME</name>
<gene>
    <name evidence="1" type="ORF">M231_03482</name>
</gene>
<proteinExistence type="predicted"/>
<keyword evidence="2" id="KW-1185">Reference proteome</keyword>
<dbReference type="EMBL" id="SDIL01000034">
    <property type="protein sequence ID" value="RXK39262.1"/>
    <property type="molecule type" value="Genomic_DNA"/>
</dbReference>
<dbReference type="InParanoid" id="A0A4Q1BNG9"/>
<reference evidence="1 2" key="1">
    <citation type="submission" date="2016-06" db="EMBL/GenBank/DDBJ databases">
        <title>Evolution of pathogenesis and genome organization in the Tremellales.</title>
        <authorList>
            <person name="Cuomo C."/>
            <person name="Litvintseva A."/>
            <person name="Heitman J."/>
            <person name="Chen Y."/>
            <person name="Sun S."/>
            <person name="Springer D."/>
            <person name="Dromer F."/>
            <person name="Young S."/>
            <person name="Zeng Q."/>
            <person name="Chapman S."/>
            <person name="Gujja S."/>
            <person name="Saif S."/>
            <person name="Birren B."/>
        </authorList>
    </citation>
    <scope>NUCLEOTIDE SEQUENCE [LARGE SCALE GENOMIC DNA]</scope>
    <source>
        <strain evidence="1 2">ATCC 28783</strain>
    </source>
</reference>
<comment type="caution">
    <text evidence="1">The sequence shown here is derived from an EMBL/GenBank/DDBJ whole genome shotgun (WGS) entry which is preliminary data.</text>
</comment>